<reference evidence="2" key="1">
    <citation type="submission" date="2016-01" db="EMBL/GenBank/DDBJ databases">
        <authorList>
            <person name="Peeters C."/>
        </authorList>
    </citation>
    <scope>NUCLEOTIDE SEQUENCE [LARGE SCALE GENOMIC DNA]</scope>
    <source>
        <strain evidence="2">LMG 29325</strain>
    </source>
</reference>
<proteinExistence type="predicted"/>
<evidence type="ECO:0000313" key="3">
    <source>
        <dbReference type="Proteomes" id="UP000054596"/>
    </source>
</evidence>
<gene>
    <name evidence="2" type="ORF">AWB82_01305</name>
</gene>
<keyword evidence="3" id="KW-1185">Reference proteome</keyword>
<organism evidence="2 3">
    <name type="scientific">Caballeronia glebae</name>
    <dbReference type="NCBI Taxonomy" id="1777143"/>
    <lineage>
        <taxon>Bacteria</taxon>
        <taxon>Pseudomonadati</taxon>
        <taxon>Pseudomonadota</taxon>
        <taxon>Betaproteobacteria</taxon>
        <taxon>Burkholderiales</taxon>
        <taxon>Burkholderiaceae</taxon>
        <taxon>Caballeronia</taxon>
    </lineage>
</organism>
<dbReference type="RefSeq" id="WP_086966319.1">
    <property type="nucleotide sequence ID" value="NZ_FCOJ02000006.1"/>
</dbReference>
<feature type="region of interest" description="Disordered" evidence="1">
    <location>
        <begin position="44"/>
        <end position="73"/>
    </location>
</feature>
<evidence type="ECO:0000256" key="1">
    <source>
        <dbReference type="SAM" id="MobiDB-lite"/>
    </source>
</evidence>
<feature type="compositionally biased region" description="Basic residues" evidence="1">
    <location>
        <begin position="58"/>
        <end position="73"/>
    </location>
</feature>
<evidence type="ECO:0000313" key="2">
    <source>
        <dbReference type="EMBL" id="SAK49411.1"/>
    </source>
</evidence>
<feature type="compositionally biased region" description="Polar residues" evidence="1">
    <location>
        <begin position="1"/>
        <end position="11"/>
    </location>
</feature>
<feature type="region of interest" description="Disordered" evidence="1">
    <location>
        <begin position="1"/>
        <end position="23"/>
    </location>
</feature>
<dbReference type="EMBL" id="FCOJ02000006">
    <property type="protein sequence ID" value="SAK49411.1"/>
    <property type="molecule type" value="Genomic_DNA"/>
</dbReference>
<dbReference type="Proteomes" id="UP000054596">
    <property type="component" value="Unassembled WGS sequence"/>
</dbReference>
<dbReference type="OrthoDB" id="9132758at2"/>
<name>A0A157ZV76_9BURK</name>
<accession>A0A157ZV76</accession>
<dbReference type="AlphaFoldDB" id="A0A157ZV76"/>
<dbReference type="STRING" id="1777143.AWB82_01305"/>
<comment type="caution">
    <text evidence="2">The sequence shown here is derived from an EMBL/GenBank/DDBJ whole genome shotgun (WGS) entry which is preliminary data.</text>
</comment>
<protein>
    <submittedName>
        <fullName evidence="2">Uncharacterized protein</fullName>
    </submittedName>
</protein>
<sequence length="91" mass="10179">MTNDFTASRMTGETRPACERGERGERCAISANAAKVLETTRRAWSEATAQAPKEAARRPPRATQPKKRVVPRRSRWPSLVAALSYWSPKPL</sequence>